<organism evidence="1 2">
    <name type="scientific">Ixodes persulcatus</name>
    <name type="common">Taiga tick</name>
    <dbReference type="NCBI Taxonomy" id="34615"/>
    <lineage>
        <taxon>Eukaryota</taxon>
        <taxon>Metazoa</taxon>
        <taxon>Ecdysozoa</taxon>
        <taxon>Arthropoda</taxon>
        <taxon>Chelicerata</taxon>
        <taxon>Arachnida</taxon>
        <taxon>Acari</taxon>
        <taxon>Parasitiformes</taxon>
        <taxon>Ixodida</taxon>
        <taxon>Ixodoidea</taxon>
        <taxon>Ixodidae</taxon>
        <taxon>Ixodinae</taxon>
        <taxon>Ixodes</taxon>
    </lineage>
</organism>
<keyword evidence="2" id="KW-1185">Reference proteome</keyword>
<comment type="caution">
    <text evidence="1">The sequence shown here is derived from an EMBL/GenBank/DDBJ whole genome shotgun (WGS) entry which is preliminary data.</text>
</comment>
<evidence type="ECO:0000313" key="2">
    <source>
        <dbReference type="Proteomes" id="UP000805193"/>
    </source>
</evidence>
<reference evidence="1 2" key="1">
    <citation type="journal article" date="2020" name="Cell">
        <title>Large-Scale Comparative Analyses of Tick Genomes Elucidate Their Genetic Diversity and Vector Capacities.</title>
        <authorList>
            <consortium name="Tick Genome and Microbiome Consortium (TIGMIC)"/>
            <person name="Jia N."/>
            <person name="Wang J."/>
            <person name="Shi W."/>
            <person name="Du L."/>
            <person name="Sun Y."/>
            <person name="Zhan W."/>
            <person name="Jiang J.F."/>
            <person name="Wang Q."/>
            <person name="Zhang B."/>
            <person name="Ji P."/>
            <person name="Bell-Sakyi L."/>
            <person name="Cui X.M."/>
            <person name="Yuan T.T."/>
            <person name="Jiang B.G."/>
            <person name="Yang W.F."/>
            <person name="Lam T.T."/>
            <person name="Chang Q.C."/>
            <person name="Ding S.J."/>
            <person name="Wang X.J."/>
            <person name="Zhu J.G."/>
            <person name="Ruan X.D."/>
            <person name="Zhao L."/>
            <person name="Wei J.T."/>
            <person name="Ye R.Z."/>
            <person name="Que T.C."/>
            <person name="Du C.H."/>
            <person name="Zhou Y.H."/>
            <person name="Cheng J.X."/>
            <person name="Dai P.F."/>
            <person name="Guo W.B."/>
            <person name="Han X.H."/>
            <person name="Huang E.J."/>
            <person name="Li L.F."/>
            <person name="Wei W."/>
            <person name="Gao Y.C."/>
            <person name="Liu J.Z."/>
            <person name="Shao H.Z."/>
            <person name="Wang X."/>
            <person name="Wang C.C."/>
            <person name="Yang T.C."/>
            <person name="Huo Q.B."/>
            <person name="Li W."/>
            <person name="Chen H.Y."/>
            <person name="Chen S.E."/>
            <person name="Zhou L.G."/>
            <person name="Ni X.B."/>
            <person name="Tian J.H."/>
            <person name="Sheng Y."/>
            <person name="Liu T."/>
            <person name="Pan Y.S."/>
            <person name="Xia L.Y."/>
            <person name="Li J."/>
            <person name="Zhao F."/>
            <person name="Cao W.C."/>
        </authorList>
    </citation>
    <scope>NUCLEOTIDE SEQUENCE [LARGE SCALE GENOMIC DNA]</scope>
    <source>
        <strain evidence="1">Iper-2018</strain>
    </source>
</reference>
<protein>
    <submittedName>
        <fullName evidence="1">Uncharacterized protein</fullName>
    </submittedName>
</protein>
<proteinExistence type="predicted"/>
<name>A0AC60PGN5_IXOPE</name>
<gene>
    <name evidence="1" type="ORF">HPB47_004493</name>
</gene>
<evidence type="ECO:0000313" key="1">
    <source>
        <dbReference type="EMBL" id="KAG0418919.1"/>
    </source>
</evidence>
<sequence length="118" mass="12923">MCRGQKVDAPYTSEKSSTSNSYRGTCIPSITRRGTARVKALKKQLKTEDGVIFVVAAEYDKRLKAITAVAVDRERIIIASCSVRTVEPEVAEETLKRKKQVVRQAEDAAGVQGILAVI</sequence>
<accession>A0AC60PGN5</accession>
<dbReference type="Proteomes" id="UP000805193">
    <property type="component" value="Unassembled WGS sequence"/>
</dbReference>
<dbReference type="EMBL" id="JABSTQ010010689">
    <property type="protein sequence ID" value="KAG0418919.1"/>
    <property type="molecule type" value="Genomic_DNA"/>
</dbReference>